<feature type="transmembrane region" description="Helical" evidence="14">
    <location>
        <begin position="162"/>
        <end position="183"/>
    </location>
</feature>
<keyword evidence="11 14" id="KW-1133">Transmembrane helix</keyword>
<dbReference type="SMART" id="SM00387">
    <property type="entry name" value="HATPase_c"/>
    <property type="match status" value="1"/>
</dbReference>
<dbReference type="SUPFAM" id="SSF47384">
    <property type="entry name" value="Homodimeric domain of signal transducing histidine kinase"/>
    <property type="match status" value="1"/>
</dbReference>
<dbReference type="PANTHER" id="PTHR45528">
    <property type="entry name" value="SENSOR HISTIDINE KINASE CPXA"/>
    <property type="match status" value="1"/>
</dbReference>
<feature type="transmembrane region" description="Helical" evidence="14">
    <location>
        <begin position="12"/>
        <end position="35"/>
    </location>
</feature>
<evidence type="ECO:0000313" key="18">
    <source>
        <dbReference type="Proteomes" id="UP001597231"/>
    </source>
</evidence>
<evidence type="ECO:0000256" key="2">
    <source>
        <dbReference type="ARBA" id="ARBA00004651"/>
    </source>
</evidence>
<name>A0ABW3TZH2_9BACL</name>
<evidence type="ECO:0000256" key="10">
    <source>
        <dbReference type="ARBA" id="ARBA00022840"/>
    </source>
</evidence>
<dbReference type="InterPro" id="IPR050398">
    <property type="entry name" value="HssS/ArlS-like"/>
</dbReference>
<protein>
    <recommendedName>
        <fullName evidence="3">histidine kinase</fullName>
        <ecNumber evidence="3">2.7.13.3</ecNumber>
    </recommendedName>
</protein>
<evidence type="ECO:0000256" key="1">
    <source>
        <dbReference type="ARBA" id="ARBA00000085"/>
    </source>
</evidence>
<dbReference type="SMART" id="SM00304">
    <property type="entry name" value="HAMP"/>
    <property type="match status" value="1"/>
</dbReference>
<organism evidence="17 18">
    <name type="scientific">Sporosarcina contaminans</name>
    <dbReference type="NCBI Taxonomy" id="633403"/>
    <lineage>
        <taxon>Bacteria</taxon>
        <taxon>Bacillati</taxon>
        <taxon>Bacillota</taxon>
        <taxon>Bacilli</taxon>
        <taxon>Bacillales</taxon>
        <taxon>Caryophanaceae</taxon>
        <taxon>Sporosarcina</taxon>
    </lineage>
</organism>
<dbReference type="Gene3D" id="3.30.565.10">
    <property type="entry name" value="Histidine kinase-like ATPase, C-terminal domain"/>
    <property type="match status" value="1"/>
</dbReference>
<dbReference type="InterPro" id="IPR003661">
    <property type="entry name" value="HisK_dim/P_dom"/>
</dbReference>
<comment type="subcellular location">
    <subcellularLocation>
        <location evidence="2">Cell membrane</location>
        <topology evidence="2">Multi-pass membrane protein</topology>
    </subcellularLocation>
</comment>
<dbReference type="SMART" id="SM00388">
    <property type="entry name" value="HisKA"/>
    <property type="match status" value="1"/>
</dbReference>
<evidence type="ECO:0000256" key="13">
    <source>
        <dbReference type="ARBA" id="ARBA00023136"/>
    </source>
</evidence>
<dbReference type="InterPro" id="IPR004358">
    <property type="entry name" value="Sig_transdc_His_kin-like_C"/>
</dbReference>
<dbReference type="InterPro" id="IPR003660">
    <property type="entry name" value="HAMP_dom"/>
</dbReference>
<evidence type="ECO:0000259" key="16">
    <source>
        <dbReference type="PROSITE" id="PS50885"/>
    </source>
</evidence>
<evidence type="ECO:0000256" key="6">
    <source>
        <dbReference type="ARBA" id="ARBA00022679"/>
    </source>
</evidence>
<feature type="domain" description="HAMP" evidence="16">
    <location>
        <begin position="188"/>
        <end position="241"/>
    </location>
</feature>
<gene>
    <name evidence="17" type="ORF">ACFQ38_13995</name>
</gene>
<evidence type="ECO:0000313" key="17">
    <source>
        <dbReference type="EMBL" id="MFD1206206.1"/>
    </source>
</evidence>
<evidence type="ECO:0000256" key="5">
    <source>
        <dbReference type="ARBA" id="ARBA00022553"/>
    </source>
</evidence>
<evidence type="ECO:0000256" key="14">
    <source>
        <dbReference type="SAM" id="Phobius"/>
    </source>
</evidence>
<evidence type="ECO:0000256" key="9">
    <source>
        <dbReference type="ARBA" id="ARBA00022777"/>
    </source>
</evidence>
<keyword evidence="5" id="KW-0597">Phosphoprotein</keyword>
<dbReference type="GO" id="GO:0016301">
    <property type="term" value="F:kinase activity"/>
    <property type="evidence" value="ECO:0007669"/>
    <property type="project" value="UniProtKB-KW"/>
</dbReference>
<dbReference type="InterPro" id="IPR003594">
    <property type="entry name" value="HATPase_dom"/>
</dbReference>
<dbReference type="PROSITE" id="PS50885">
    <property type="entry name" value="HAMP"/>
    <property type="match status" value="1"/>
</dbReference>
<keyword evidence="10" id="KW-0067">ATP-binding</keyword>
<proteinExistence type="predicted"/>
<dbReference type="Pfam" id="PF02518">
    <property type="entry name" value="HATPase_c"/>
    <property type="match status" value="1"/>
</dbReference>
<dbReference type="PRINTS" id="PR00344">
    <property type="entry name" value="BCTRLSENSOR"/>
</dbReference>
<evidence type="ECO:0000259" key="15">
    <source>
        <dbReference type="PROSITE" id="PS50109"/>
    </source>
</evidence>
<keyword evidence="13 14" id="KW-0472">Membrane</keyword>
<comment type="caution">
    <text evidence="17">The sequence shown here is derived from an EMBL/GenBank/DDBJ whole genome shotgun (WGS) entry which is preliminary data.</text>
</comment>
<keyword evidence="7 14" id="KW-0812">Transmembrane</keyword>
<keyword evidence="8" id="KW-0547">Nucleotide-binding</keyword>
<dbReference type="InterPro" id="IPR036097">
    <property type="entry name" value="HisK_dim/P_sf"/>
</dbReference>
<dbReference type="SUPFAM" id="SSF55874">
    <property type="entry name" value="ATPase domain of HSP90 chaperone/DNA topoisomerase II/histidine kinase"/>
    <property type="match status" value="1"/>
</dbReference>
<dbReference type="InterPro" id="IPR005467">
    <property type="entry name" value="His_kinase_dom"/>
</dbReference>
<dbReference type="PROSITE" id="PS50109">
    <property type="entry name" value="HIS_KIN"/>
    <property type="match status" value="1"/>
</dbReference>
<dbReference type="PANTHER" id="PTHR45528:SF1">
    <property type="entry name" value="SENSOR HISTIDINE KINASE CPXA"/>
    <property type="match status" value="1"/>
</dbReference>
<dbReference type="InterPro" id="IPR036890">
    <property type="entry name" value="HATPase_C_sf"/>
</dbReference>
<keyword evidence="18" id="KW-1185">Reference proteome</keyword>
<evidence type="ECO:0000256" key="8">
    <source>
        <dbReference type="ARBA" id="ARBA00022741"/>
    </source>
</evidence>
<evidence type="ECO:0000256" key="4">
    <source>
        <dbReference type="ARBA" id="ARBA00022475"/>
    </source>
</evidence>
<feature type="domain" description="Histidine kinase" evidence="15">
    <location>
        <begin position="256"/>
        <end position="472"/>
    </location>
</feature>
<evidence type="ECO:0000256" key="11">
    <source>
        <dbReference type="ARBA" id="ARBA00022989"/>
    </source>
</evidence>
<dbReference type="Gene3D" id="1.10.287.130">
    <property type="match status" value="1"/>
</dbReference>
<dbReference type="Proteomes" id="UP001597231">
    <property type="component" value="Unassembled WGS sequence"/>
</dbReference>
<dbReference type="RefSeq" id="WP_381481656.1">
    <property type="nucleotide sequence ID" value="NZ_JBHTLT010000116.1"/>
</dbReference>
<keyword evidence="12" id="KW-0902">Two-component regulatory system</keyword>
<accession>A0ABW3TZH2</accession>
<dbReference type="Pfam" id="PF00512">
    <property type="entry name" value="HisKA"/>
    <property type="match status" value="1"/>
</dbReference>
<keyword evidence="4" id="KW-1003">Cell membrane</keyword>
<evidence type="ECO:0000256" key="12">
    <source>
        <dbReference type="ARBA" id="ARBA00023012"/>
    </source>
</evidence>
<sequence length="473" mass="54048">MKTVSIKSRLHRLIVKILLVSFGCTLITWVALLFIGEDKTYYANHYEKMIPSIEEQVKREKDSLMEESGKEFLEQIIPKEGFKYKVVNKNGGYQYGTLPDKSDMTKERLLENLNLVNSGPGDYYEKYIPILSEEGSLQGVLLLYYTLKVTAINESEVMLVKIISFLFLFAPFLYITLFTILFVRRLSLQLKKPLGQLMEATASIRDRNLQFSFNDSGNITEVKELTIAFEQMRDELSDSLQREWNMQKKRKEAIAALAHDIRTPLTIIQGHVEGLEEAHKKGINRFERYIPVIKKNMASAVKLVHDLSDTAILESDSFELCKVEFDPMEFLIDKLEDYELLCKEEGVQFIGKIEDEREQKVNIKADPHRLTQVFDNLLSNSIRFVDQGEILFEVHLKEERITIKIADDGPGFSAEQITKLFDAFYQGSRRKGHAGLGLHIAKSIIEKHDGTIRAENGDNGGALLTISLPIVNA</sequence>
<evidence type="ECO:0000256" key="7">
    <source>
        <dbReference type="ARBA" id="ARBA00022692"/>
    </source>
</evidence>
<keyword evidence="6" id="KW-0808">Transferase</keyword>
<dbReference type="EC" id="2.7.13.3" evidence="3"/>
<comment type="catalytic activity">
    <reaction evidence="1">
        <text>ATP + protein L-histidine = ADP + protein N-phospho-L-histidine.</text>
        <dbReference type="EC" id="2.7.13.3"/>
    </reaction>
</comment>
<dbReference type="Gene3D" id="6.10.340.10">
    <property type="match status" value="1"/>
</dbReference>
<evidence type="ECO:0000256" key="3">
    <source>
        <dbReference type="ARBA" id="ARBA00012438"/>
    </source>
</evidence>
<reference evidence="18" key="1">
    <citation type="journal article" date="2019" name="Int. J. Syst. Evol. Microbiol.">
        <title>The Global Catalogue of Microorganisms (GCM) 10K type strain sequencing project: providing services to taxonomists for standard genome sequencing and annotation.</title>
        <authorList>
            <consortium name="The Broad Institute Genomics Platform"/>
            <consortium name="The Broad Institute Genome Sequencing Center for Infectious Disease"/>
            <person name="Wu L."/>
            <person name="Ma J."/>
        </authorList>
    </citation>
    <scope>NUCLEOTIDE SEQUENCE [LARGE SCALE GENOMIC DNA]</scope>
    <source>
        <strain evidence="18">CCUG 53915</strain>
    </source>
</reference>
<dbReference type="EMBL" id="JBHTLT010000116">
    <property type="protein sequence ID" value="MFD1206206.1"/>
    <property type="molecule type" value="Genomic_DNA"/>
</dbReference>
<keyword evidence="9 17" id="KW-0418">Kinase</keyword>
<dbReference type="CDD" id="cd00082">
    <property type="entry name" value="HisKA"/>
    <property type="match status" value="1"/>
</dbReference>